<keyword evidence="1" id="KW-0812">Transmembrane</keyword>
<keyword evidence="1" id="KW-1133">Transmembrane helix</keyword>
<evidence type="ECO:0000313" key="3">
    <source>
        <dbReference type="Proteomes" id="UP000516160"/>
    </source>
</evidence>
<keyword evidence="1" id="KW-0472">Membrane</keyword>
<evidence type="ECO:0000256" key="1">
    <source>
        <dbReference type="SAM" id="Phobius"/>
    </source>
</evidence>
<accession>A0A7G9W682</accession>
<sequence length="262" mass="27964">MNSYKAELYVQQVIDNMAVDGKMKERIRKDLFQHIDEASIEKDMETILENMGDPKEVAKDFMDTLYQDKDEVIERLIQECKMTNKLLNNYYEYKSKKLIFGLPLVHIKFSRTKRLNKPCLAKGIIAIGDIAVGVISIGGIAFGVTSFGGIGLGAFAFGGLAVGGIALGGIALGLLALGGIAIGLGAMGGLAIGNIAVGGYARGTVAIGGKAIGDYVISGGSEGPNYSLSQVSATKDEVISLIRSAYPNISDWILKMFTIPFK</sequence>
<protein>
    <submittedName>
        <fullName evidence="2">Transcriptional regulator</fullName>
    </submittedName>
</protein>
<dbReference type="AlphaFoldDB" id="A0A7G9W682"/>
<feature type="transmembrane region" description="Helical" evidence="1">
    <location>
        <begin position="119"/>
        <end position="144"/>
    </location>
</feature>
<dbReference type="Proteomes" id="UP000516160">
    <property type="component" value="Chromosome"/>
</dbReference>
<proteinExistence type="predicted"/>
<name>A0A7G9W682_ALKCA</name>
<gene>
    <name evidence="2" type="ORF">HYG86_05115</name>
</gene>
<feature type="transmembrane region" description="Helical" evidence="1">
    <location>
        <begin position="150"/>
        <end position="177"/>
    </location>
</feature>
<organism evidence="2 3">
    <name type="scientific">Alkalicella caledoniensis</name>
    <dbReference type="NCBI Taxonomy" id="2731377"/>
    <lineage>
        <taxon>Bacteria</taxon>
        <taxon>Bacillati</taxon>
        <taxon>Bacillota</taxon>
        <taxon>Clostridia</taxon>
        <taxon>Eubacteriales</taxon>
        <taxon>Proteinivoracaceae</taxon>
        <taxon>Alkalicella</taxon>
    </lineage>
</organism>
<dbReference type="EMBL" id="CP058559">
    <property type="protein sequence ID" value="QNO14194.1"/>
    <property type="molecule type" value="Genomic_DNA"/>
</dbReference>
<keyword evidence="3" id="KW-1185">Reference proteome</keyword>
<dbReference type="RefSeq" id="WP_213167851.1">
    <property type="nucleotide sequence ID" value="NZ_CP058559.1"/>
</dbReference>
<reference evidence="2 3" key="1">
    <citation type="submission" date="2020-07" db="EMBL/GenBank/DDBJ databases">
        <title>Alkalicella. sp. LB2 genome.</title>
        <authorList>
            <person name="Postec A."/>
            <person name="Quemeneur M."/>
        </authorList>
    </citation>
    <scope>NUCLEOTIDE SEQUENCE [LARGE SCALE GENOMIC DNA]</scope>
    <source>
        <strain evidence="2 3">LB2</strain>
    </source>
</reference>
<dbReference type="KEGG" id="acae:HYG86_05115"/>
<evidence type="ECO:0000313" key="2">
    <source>
        <dbReference type="EMBL" id="QNO14194.1"/>
    </source>
</evidence>